<dbReference type="AlphaFoldDB" id="A0A3S5BJS3"/>
<dbReference type="Proteomes" id="UP000784294">
    <property type="component" value="Unassembled WGS sequence"/>
</dbReference>
<protein>
    <submittedName>
        <fullName evidence="1">Uncharacterized protein</fullName>
    </submittedName>
</protein>
<organism evidence="1 2">
    <name type="scientific">Protopolystoma xenopodis</name>
    <dbReference type="NCBI Taxonomy" id="117903"/>
    <lineage>
        <taxon>Eukaryota</taxon>
        <taxon>Metazoa</taxon>
        <taxon>Spiralia</taxon>
        <taxon>Lophotrochozoa</taxon>
        <taxon>Platyhelminthes</taxon>
        <taxon>Monogenea</taxon>
        <taxon>Polyopisthocotylea</taxon>
        <taxon>Polystomatidea</taxon>
        <taxon>Polystomatidae</taxon>
        <taxon>Protopolystoma</taxon>
    </lineage>
</organism>
<keyword evidence="2" id="KW-1185">Reference proteome</keyword>
<gene>
    <name evidence="1" type="ORF">PXEA_LOCUS20301</name>
</gene>
<reference evidence="1" key="1">
    <citation type="submission" date="2018-11" db="EMBL/GenBank/DDBJ databases">
        <authorList>
            <consortium name="Pathogen Informatics"/>
        </authorList>
    </citation>
    <scope>NUCLEOTIDE SEQUENCE</scope>
</reference>
<proteinExistence type="predicted"/>
<accession>A0A3S5BJS3</accession>
<dbReference type="EMBL" id="CAAALY010083237">
    <property type="protein sequence ID" value="VEL26861.1"/>
    <property type="molecule type" value="Genomic_DNA"/>
</dbReference>
<sequence length="108" mass="11491">MKSFFKFHTIILRPTSAFRLRNLSAEDSFGNASTCAPQAMGICVGGKTLVASVSKAATGCPHARVSYVPMSVVGPFGTADTRIIIEGGRYTTNVANLMLILTYTSINT</sequence>
<evidence type="ECO:0000313" key="1">
    <source>
        <dbReference type="EMBL" id="VEL26861.1"/>
    </source>
</evidence>
<evidence type="ECO:0000313" key="2">
    <source>
        <dbReference type="Proteomes" id="UP000784294"/>
    </source>
</evidence>
<comment type="caution">
    <text evidence="1">The sequence shown here is derived from an EMBL/GenBank/DDBJ whole genome shotgun (WGS) entry which is preliminary data.</text>
</comment>
<name>A0A3S5BJS3_9PLAT</name>